<comment type="caution">
    <text evidence="6">The sequence shown here is derived from an EMBL/GenBank/DDBJ whole genome shotgun (WGS) entry which is preliminary data.</text>
</comment>
<name>A0AAN7SCN9_9COLE</name>
<reference evidence="7" key="1">
    <citation type="submission" date="2023-01" db="EMBL/GenBank/DDBJ databases">
        <title>Key to firefly adult light organ development and bioluminescence: homeobox transcription factors regulate luciferase expression and transportation to peroxisome.</title>
        <authorList>
            <person name="Fu X."/>
        </authorList>
    </citation>
    <scope>NUCLEOTIDE SEQUENCE [LARGE SCALE GENOMIC DNA]</scope>
</reference>
<accession>A0AAN7SCN9</accession>
<dbReference type="EMBL" id="JARPUR010000006">
    <property type="protein sequence ID" value="KAK4874682.1"/>
    <property type="molecule type" value="Genomic_DNA"/>
</dbReference>
<dbReference type="Proteomes" id="UP001353858">
    <property type="component" value="Unassembled WGS sequence"/>
</dbReference>
<dbReference type="Pfam" id="PF03022">
    <property type="entry name" value="MRJP"/>
    <property type="match status" value="1"/>
</dbReference>
<dbReference type="PRINTS" id="PR01366">
    <property type="entry name" value="ROYALJELLY"/>
</dbReference>
<sequence>MQNNNVKADPVTPIFEWINLEYDYPSEEARENAINSGEFIEGSPRISDVDVYYKDKNTQEVFVTSPRSVNGVPVTLGTVTKKTYNGNPVIAPYPSWDWHGNLTSCPENRIVSVFRIHIDDCSRPRLWIIDSGFTLLHKCPPQVLAFDLKTNQLIHRYEIPSAQLQSNSVLAGVITDVKNRNTCNDTFLYLADTRGFAIIVYNVNLKTSWRVSDKSMFAVPDYGVLCISGSQFELMDGLQSVALSPYVEGEDRVLFYHALASNTENWLWTSKLQNWTGVLNSSIFHLYCGRRSTQSSVMAIAKNGVAFFGLASPTSIDCWNTFNTYGNEFIYEVYKNETTLQHISGLKIITDPSGREELWFANTRASRIQNGPTNDKITNFRVQKALISDLLKHSKCNETYKPMAKDYLPGYCYADNLDCLKCFNSITGD</sequence>
<dbReference type="PANTHER" id="PTHR10009:SF7">
    <property type="entry name" value="GH10609P-RELATED"/>
    <property type="match status" value="1"/>
</dbReference>
<dbReference type="InterPro" id="IPR011042">
    <property type="entry name" value="6-blade_b-propeller_TolB-like"/>
</dbReference>
<dbReference type="GO" id="GO:0005576">
    <property type="term" value="C:extracellular region"/>
    <property type="evidence" value="ECO:0007669"/>
    <property type="project" value="UniProtKB-SubCell"/>
</dbReference>
<keyword evidence="7" id="KW-1185">Reference proteome</keyword>
<protein>
    <submittedName>
        <fullName evidence="6">Uncharacterized protein</fullName>
    </submittedName>
</protein>
<keyword evidence="5" id="KW-0325">Glycoprotein</keyword>
<dbReference type="PANTHER" id="PTHR10009">
    <property type="entry name" value="PROTEIN YELLOW-RELATED"/>
    <property type="match status" value="1"/>
</dbReference>
<evidence type="ECO:0000313" key="7">
    <source>
        <dbReference type="Proteomes" id="UP001353858"/>
    </source>
</evidence>
<comment type="similarity">
    <text evidence="2">Belongs to the major royal jelly protein family.</text>
</comment>
<comment type="subcellular location">
    <subcellularLocation>
        <location evidence="1">Secreted</location>
    </subcellularLocation>
</comment>
<evidence type="ECO:0000256" key="1">
    <source>
        <dbReference type="ARBA" id="ARBA00004613"/>
    </source>
</evidence>
<gene>
    <name evidence="6" type="ORF">RN001_014042</name>
</gene>
<evidence type="ECO:0000256" key="3">
    <source>
        <dbReference type="ARBA" id="ARBA00022525"/>
    </source>
</evidence>
<evidence type="ECO:0000256" key="5">
    <source>
        <dbReference type="ARBA" id="ARBA00023180"/>
    </source>
</evidence>
<evidence type="ECO:0000256" key="2">
    <source>
        <dbReference type="ARBA" id="ARBA00009127"/>
    </source>
</evidence>
<dbReference type="AlphaFoldDB" id="A0AAN7SCN9"/>
<evidence type="ECO:0000256" key="4">
    <source>
        <dbReference type="ARBA" id="ARBA00022729"/>
    </source>
</evidence>
<evidence type="ECO:0000313" key="6">
    <source>
        <dbReference type="EMBL" id="KAK4874682.1"/>
    </source>
</evidence>
<dbReference type="InterPro" id="IPR017996">
    <property type="entry name" value="MRJP/yellow-related"/>
</dbReference>
<keyword evidence="4" id="KW-0732">Signal</keyword>
<keyword evidence="3" id="KW-0964">Secreted</keyword>
<dbReference type="Gene3D" id="2.120.10.30">
    <property type="entry name" value="TolB, C-terminal domain"/>
    <property type="match status" value="1"/>
</dbReference>
<organism evidence="6 7">
    <name type="scientific">Aquatica leii</name>
    <dbReference type="NCBI Taxonomy" id="1421715"/>
    <lineage>
        <taxon>Eukaryota</taxon>
        <taxon>Metazoa</taxon>
        <taxon>Ecdysozoa</taxon>
        <taxon>Arthropoda</taxon>
        <taxon>Hexapoda</taxon>
        <taxon>Insecta</taxon>
        <taxon>Pterygota</taxon>
        <taxon>Neoptera</taxon>
        <taxon>Endopterygota</taxon>
        <taxon>Coleoptera</taxon>
        <taxon>Polyphaga</taxon>
        <taxon>Elateriformia</taxon>
        <taxon>Elateroidea</taxon>
        <taxon>Lampyridae</taxon>
        <taxon>Luciolinae</taxon>
        <taxon>Aquatica</taxon>
    </lineage>
</organism>
<proteinExistence type="inferred from homology"/>